<feature type="compositionally biased region" description="Polar residues" evidence="1">
    <location>
        <begin position="107"/>
        <end position="124"/>
    </location>
</feature>
<feature type="region of interest" description="Disordered" evidence="1">
    <location>
        <begin position="105"/>
        <end position="143"/>
    </location>
</feature>
<feature type="compositionally biased region" description="Basic and acidic residues" evidence="1">
    <location>
        <begin position="69"/>
        <end position="79"/>
    </location>
</feature>
<dbReference type="Proteomes" id="UP001362999">
    <property type="component" value="Unassembled WGS sequence"/>
</dbReference>
<reference evidence="2 3" key="1">
    <citation type="journal article" date="2024" name="J Genomics">
        <title>Draft genome sequencing and assembly of Favolaschia claudopus CIRM-BRFM 2984 isolated from oak limbs.</title>
        <authorList>
            <person name="Navarro D."/>
            <person name="Drula E."/>
            <person name="Chaduli D."/>
            <person name="Cazenave R."/>
            <person name="Ahrendt S."/>
            <person name="Wang J."/>
            <person name="Lipzen A."/>
            <person name="Daum C."/>
            <person name="Barry K."/>
            <person name="Grigoriev I.V."/>
            <person name="Favel A."/>
            <person name="Rosso M.N."/>
            <person name="Martin F."/>
        </authorList>
    </citation>
    <scope>NUCLEOTIDE SEQUENCE [LARGE SCALE GENOMIC DNA]</scope>
    <source>
        <strain evidence="2 3">CIRM-BRFM 2984</strain>
    </source>
</reference>
<accession>A0AAW0AHB3</accession>
<sequence>MRACPPMKSKYTGCTEKQHQKMIKKQLDRNEKARLRMARRRAELKNRSASEQAAASARQRGYQARYRANKRETIRQSQRERRLAAYEAVHGRAALQIYCNSRLVARTRSQSRQNSQDGYDSNLENYEDSEETDELCSSDEDDR</sequence>
<feature type="region of interest" description="Disordered" evidence="1">
    <location>
        <begin position="41"/>
        <end position="79"/>
    </location>
</feature>
<organism evidence="2 3">
    <name type="scientific">Favolaschia claudopus</name>
    <dbReference type="NCBI Taxonomy" id="2862362"/>
    <lineage>
        <taxon>Eukaryota</taxon>
        <taxon>Fungi</taxon>
        <taxon>Dikarya</taxon>
        <taxon>Basidiomycota</taxon>
        <taxon>Agaricomycotina</taxon>
        <taxon>Agaricomycetes</taxon>
        <taxon>Agaricomycetidae</taxon>
        <taxon>Agaricales</taxon>
        <taxon>Marasmiineae</taxon>
        <taxon>Mycenaceae</taxon>
        <taxon>Favolaschia</taxon>
    </lineage>
</organism>
<comment type="caution">
    <text evidence="2">The sequence shown here is derived from an EMBL/GenBank/DDBJ whole genome shotgun (WGS) entry which is preliminary data.</text>
</comment>
<dbReference type="EMBL" id="JAWWNJ010000067">
    <property type="protein sequence ID" value="KAK7008536.1"/>
    <property type="molecule type" value="Genomic_DNA"/>
</dbReference>
<feature type="compositionally biased region" description="Acidic residues" evidence="1">
    <location>
        <begin position="125"/>
        <end position="143"/>
    </location>
</feature>
<feature type="compositionally biased region" description="Low complexity" evidence="1">
    <location>
        <begin position="49"/>
        <end position="66"/>
    </location>
</feature>
<dbReference type="AlphaFoldDB" id="A0AAW0AHB3"/>
<feature type="region of interest" description="Disordered" evidence="1">
    <location>
        <begin position="1"/>
        <end position="29"/>
    </location>
</feature>
<keyword evidence="3" id="KW-1185">Reference proteome</keyword>
<proteinExistence type="predicted"/>
<evidence type="ECO:0000313" key="3">
    <source>
        <dbReference type="Proteomes" id="UP001362999"/>
    </source>
</evidence>
<evidence type="ECO:0000313" key="2">
    <source>
        <dbReference type="EMBL" id="KAK7008536.1"/>
    </source>
</evidence>
<evidence type="ECO:0000256" key="1">
    <source>
        <dbReference type="SAM" id="MobiDB-lite"/>
    </source>
</evidence>
<gene>
    <name evidence="2" type="ORF">R3P38DRAFT_2791504</name>
</gene>
<protein>
    <submittedName>
        <fullName evidence="2">Uncharacterized protein</fullName>
    </submittedName>
</protein>
<name>A0AAW0AHB3_9AGAR</name>